<evidence type="ECO:0000256" key="1">
    <source>
        <dbReference type="ARBA" id="ARBA00022729"/>
    </source>
</evidence>
<keyword evidence="3" id="KW-1015">Disulfide bond</keyword>
<dbReference type="PROSITE" id="PS51352">
    <property type="entry name" value="THIOREDOXIN_2"/>
    <property type="match status" value="1"/>
</dbReference>
<dbReference type="Pfam" id="PF01323">
    <property type="entry name" value="DSBA"/>
    <property type="match status" value="1"/>
</dbReference>
<dbReference type="InterPro" id="IPR041205">
    <property type="entry name" value="ScsC_N"/>
</dbReference>
<evidence type="ECO:0000313" key="8">
    <source>
        <dbReference type="Proteomes" id="UP000252893"/>
    </source>
</evidence>
<evidence type="ECO:0000256" key="3">
    <source>
        <dbReference type="ARBA" id="ARBA00023157"/>
    </source>
</evidence>
<dbReference type="Gene3D" id="3.40.30.10">
    <property type="entry name" value="Glutaredoxin"/>
    <property type="match status" value="1"/>
</dbReference>
<comment type="caution">
    <text evidence="7">The sequence shown here is derived from an EMBL/GenBank/DDBJ whole genome shotgun (WGS) entry which is preliminary data.</text>
</comment>
<keyword evidence="2" id="KW-0560">Oxidoreductase</keyword>
<keyword evidence="7" id="KW-0413">Isomerase</keyword>
<dbReference type="InterPro" id="IPR001853">
    <property type="entry name" value="DSBA-like_thioredoxin_dom"/>
</dbReference>
<proteinExistence type="predicted"/>
<accession>A0A366DPK2</accession>
<dbReference type="EMBL" id="QNRH01000008">
    <property type="protein sequence ID" value="RBO92006.1"/>
    <property type="molecule type" value="Genomic_DNA"/>
</dbReference>
<keyword evidence="8" id="KW-1185">Reference proteome</keyword>
<dbReference type="Proteomes" id="UP000252893">
    <property type="component" value="Unassembled WGS sequence"/>
</dbReference>
<dbReference type="CDD" id="cd03023">
    <property type="entry name" value="DsbA_Com1_like"/>
    <property type="match status" value="1"/>
</dbReference>
<name>A0A366DPK2_9HYPH</name>
<dbReference type="PANTHER" id="PTHR13887">
    <property type="entry name" value="GLUTATHIONE S-TRANSFERASE KAPPA"/>
    <property type="match status" value="1"/>
</dbReference>
<keyword evidence="4" id="KW-0676">Redox-active center</keyword>
<feature type="signal peptide" evidence="5">
    <location>
        <begin position="1"/>
        <end position="28"/>
    </location>
</feature>
<dbReference type="PANTHER" id="PTHR13887:SF14">
    <property type="entry name" value="DISULFIDE BOND FORMATION PROTEIN D"/>
    <property type="match status" value="1"/>
</dbReference>
<feature type="chain" id="PRO_5016647090" evidence="5">
    <location>
        <begin position="29"/>
        <end position="257"/>
    </location>
</feature>
<sequence length="257" mass="28417">MTIQFKRRLATTVFGAAALVSAVAMSHAQDAKPLDKAAVEKIVREYLIANPEVMLEVQDALEAKQSASARESQTKIITENHDSIFNDANDAVYGNPKGDVTIVEFYDYNCGYCKRAMPDMHELIKADPNVRFVLKEFPILGPDSMRTHLVAQAFKRLMPEKYMELHQALMSEPKSSTEESALKIAVSLGADEAKLRELMKSKEVVTSFQNAYTVAQALNISGTPSYIIGNELVPGAVGHDVLSEKIAEQRQLNAQKK</sequence>
<dbReference type="AlphaFoldDB" id="A0A366DPK2"/>
<gene>
    <name evidence="7" type="ORF">DFR47_108152</name>
</gene>
<dbReference type="OrthoDB" id="9780147at2"/>
<dbReference type="RefSeq" id="WP_113945758.1">
    <property type="nucleotide sequence ID" value="NZ_JBHEEG010000001.1"/>
</dbReference>
<evidence type="ECO:0000313" key="7">
    <source>
        <dbReference type="EMBL" id="RBO92006.1"/>
    </source>
</evidence>
<evidence type="ECO:0000259" key="6">
    <source>
        <dbReference type="PROSITE" id="PS51352"/>
    </source>
</evidence>
<dbReference type="InterPro" id="IPR013766">
    <property type="entry name" value="Thioredoxin_domain"/>
</dbReference>
<feature type="domain" description="Thioredoxin" evidence="6">
    <location>
        <begin position="58"/>
        <end position="251"/>
    </location>
</feature>
<evidence type="ECO:0000256" key="5">
    <source>
        <dbReference type="SAM" id="SignalP"/>
    </source>
</evidence>
<protein>
    <submittedName>
        <fullName evidence="7">Protein-disulfide isomerase</fullName>
    </submittedName>
</protein>
<organism evidence="7 8">
    <name type="scientific">Pseudochrobactrum asaccharolyticum</name>
    <dbReference type="NCBI Taxonomy" id="354351"/>
    <lineage>
        <taxon>Bacteria</taxon>
        <taxon>Pseudomonadati</taxon>
        <taxon>Pseudomonadota</taxon>
        <taxon>Alphaproteobacteria</taxon>
        <taxon>Hyphomicrobiales</taxon>
        <taxon>Brucellaceae</taxon>
        <taxon>Pseudochrobactrum</taxon>
    </lineage>
</organism>
<dbReference type="GO" id="GO:0016853">
    <property type="term" value="F:isomerase activity"/>
    <property type="evidence" value="ECO:0007669"/>
    <property type="project" value="UniProtKB-KW"/>
</dbReference>
<evidence type="ECO:0000256" key="2">
    <source>
        <dbReference type="ARBA" id="ARBA00023002"/>
    </source>
</evidence>
<dbReference type="GO" id="GO:0016491">
    <property type="term" value="F:oxidoreductase activity"/>
    <property type="evidence" value="ECO:0007669"/>
    <property type="project" value="UniProtKB-KW"/>
</dbReference>
<dbReference type="InterPro" id="IPR036249">
    <property type="entry name" value="Thioredoxin-like_sf"/>
</dbReference>
<reference evidence="7 8" key="1">
    <citation type="submission" date="2018-06" db="EMBL/GenBank/DDBJ databases">
        <title>Genomic Encyclopedia of Type Strains, Phase IV (KMG-IV): sequencing the most valuable type-strain genomes for metagenomic binning, comparative biology and taxonomic classification.</title>
        <authorList>
            <person name="Goeker M."/>
        </authorList>
    </citation>
    <scope>NUCLEOTIDE SEQUENCE [LARGE SCALE GENOMIC DNA]</scope>
    <source>
        <strain evidence="7 8">DSM 25619</strain>
    </source>
</reference>
<evidence type="ECO:0000256" key="4">
    <source>
        <dbReference type="ARBA" id="ARBA00023284"/>
    </source>
</evidence>
<dbReference type="Pfam" id="PF18312">
    <property type="entry name" value="ScsC_N"/>
    <property type="match status" value="1"/>
</dbReference>
<dbReference type="SUPFAM" id="SSF52833">
    <property type="entry name" value="Thioredoxin-like"/>
    <property type="match status" value="1"/>
</dbReference>
<keyword evidence="1 5" id="KW-0732">Signal</keyword>